<dbReference type="Proteomes" id="UP001338125">
    <property type="component" value="Unassembled WGS sequence"/>
</dbReference>
<feature type="region of interest" description="Disordered" evidence="1">
    <location>
        <begin position="237"/>
        <end position="270"/>
    </location>
</feature>
<dbReference type="SUPFAM" id="SSF57959">
    <property type="entry name" value="Leucine zipper domain"/>
    <property type="match status" value="1"/>
</dbReference>
<dbReference type="InterPro" id="IPR046347">
    <property type="entry name" value="bZIP_sf"/>
</dbReference>
<dbReference type="Gene3D" id="1.20.5.170">
    <property type="match status" value="1"/>
</dbReference>
<feature type="region of interest" description="Disordered" evidence="1">
    <location>
        <begin position="1"/>
        <end position="41"/>
    </location>
</feature>
<feature type="compositionally biased region" description="Low complexity" evidence="1">
    <location>
        <begin position="239"/>
        <end position="251"/>
    </location>
</feature>
<dbReference type="PANTHER" id="PTHR37012">
    <property type="entry name" value="B-ZIP TRANSCRIPTION FACTOR (EUROFUNG)-RELATED"/>
    <property type="match status" value="1"/>
</dbReference>
<accession>A0ABR0SS52</accession>
<protein>
    <recommendedName>
        <fullName evidence="4">BZIP domain-containing protein</fullName>
    </recommendedName>
</protein>
<gene>
    <name evidence="2" type="ORF">PT974_03266</name>
</gene>
<name>A0ABR0SS52_9HYPO</name>
<feature type="compositionally biased region" description="Polar residues" evidence="1">
    <location>
        <begin position="1"/>
        <end position="12"/>
    </location>
</feature>
<feature type="compositionally biased region" description="Polar residues" evidence="1">
    <location>
        <begin position="20"/>
        <end position="29"/>
    </location>
</feature>
<feature type="compositionally biased region" description="Polar residues" evidence="1">
    <location>
        <begin position="252"/>
        <end position="270"/>
    </location>
</feature>
<evidence type="ECO:0000313" key="3">
    <source>
        <dbReference type="Proteomes" id="UP001338125"/>
    </source>
</evidence>
<keyword evidence="3" id="KW-1185">Reference proteome</keyword>
<evidence type="ECO:0008006" key="4">
    <source>
        <dbReference type="Google" id="ProtNLM"/>
    </source>
</evidence>
<feature type="region of interest" description="Disordered" evidence="1">
    <location>
        <begin position="319"/>
        <end position="347"/>
    </location>
</feature>
<comment type="caution">
    <text evidence="2">The sequence shown here is derived from an EMBL/GenBank/DDBJ whole genome shotgun (WGS) entry which is preliminary data.</text>
</comment>
<sequence>MPRSSSAEPTPKQSKRKGTRSVSTLTPTQLARKRANDREAQRAIRARTKEHIERLERELADLKSSQNRDRTVQELLRRNKALEEELARLREHMGITVTSSPYSAPAVYDDNLSSGSGTVNSPRMSPLPSGDYAQLPEYGQTYGALSNGCETWASSVTNPVLSSVSSPSSPGNCDDYNATYIPTSVPATMMPAGPRVGGMDTKEIKMEYDELDNNGMLVFGLAVQLCHPCPRHMFNNKPTTSSTSITSTSTTNPHIRNNTRSLHTSEQTNGTCTPCSIRGSLISEVPAPHAYRDDAALQQISAAGGHRLFDHVANMSEAKPEDIQPANQQEHVLGATPRTDTNETNHF</sequence>
<dbReference type="EMBL" id="JAVFKD010000004">
    <property type="protein sequence ID" value="KAK5994879.1"/>
    <property type="molecule type" value="Genomic_DNA"/>
</dbReference>
<evidence type="ECO:0000313" key="2">
    <source>
        <dbReference type="EMBL" id="KAK5994879.1"/>
    </source>
</evidence>
<proteinExistence type="predicted"/>
<reference evidence="2 3" key="1">
    <citation type="submission" date="2024-01" db="EMBL/GenBank/DDBJ databases">
        <title>Complete genome of Cladobotryum mycophilum ATHUM6906.</title>
        <authorList>
            <person name="Christinaki A.C."/>
            <person name="Myridakis A.I."/>
            <person name="Kouvelis V.N."/>
        </authorList>
    </citation>
    <scope>NUCLEOTIDE SEQUENCE [LARGE SCALE GENOMIC DNA]</scope>
    <source>
        <strain evidence="2 3">ATHUM6906</strain>
    </source>
</reference>
<organism evidence="2 3">
    <name type="scientific">Cladobotryum mycophilum</name>
    <dbReference type="NCBI Taxonomy" id="491253"/>
    <lineage>
        <taxon>Eukaryota</taxon>
        <taxon>Fungi</taxon>
        <taxon>Dikarya</taxon>
        <taxon>Ascomycota</taxon>
        <taxon>Pezizomycotina</taxon>
        <taxon>Sordariomycetes</taxon>
        <taxon>Hypocreomycetidae</taxon>
        <taxon>Hypocreales</taxon>
        <taxon>Hypocreaceae</taxon>
        <taxon>Cladobotryum</taxon>
    </lineage>
</organism>
<evidence type="ECO:0000256" key="1">
    <source>
        <dbReference type="SAM" id="MobiDB-lite"/>
    </source>
</evidence>
<dbReference type="CDD" id="cd14688">
    <property type="entry name" value="bZIP_YAP"/>
    <property type="match status" value="1"/>
</dbReference>